<keyword evidence="3" id="KW-1185">Reference proteome</keyword>
<protein>
    <submittedName>
        <fullName evidence="2">Uncharacterized protein</fullName>
    </submittedName>
</protein>
<feature type="signal peptide" evidence="1">
    <location>
        <begin position="1"/>
        <end position="27"/>
    </location>
</feature>
<dbReference type="RefSeq" id="WP_166062252.1">
    <property type="nucleotide sequence ID" value="NZ_CP049889.1"/>
</dbReference>
<keyword evidence="1" id="KW-0732">Signal</keyword>
<accession>A0A6G7WG42</accession>
<dbReference type="KEGG" id="jpo:G7058_03505"/>
<evidence type="ECO:0000313" key="3">
    <source>
        <dbReference type="Proteomes" id="UP000501830"/>
    </source>
</evidence>
<dbReference type="AlphaFoldDB" id="A0A6G7WG42"/>
<dbReference type="SMART" id="SM00728">
    <property type="entry name" value="ChW"/>
    <property type="match status" value="6"/>
</dbReference>
<dbReference type="Proteomes" id="UP000501830">
    <property type="component" value="Chromosome"/>
</dbReference>
<dbReference type="GeneID" id="94552331"/>
<sequence>MKKIMRSLSFVSFLFTFMFATQSTVDAAENLDVIYRTHVEKEGWQNHVSNGAMSGTQGKARRLESIDISIPNTQNGGVTYRTHVQTYGWIDWVTDGMESGTTGEAKRLEAIELKLTGSLEQTHDIYYRVHAQKFGWLDWAKNGQSAGTAGFAYRLEGIEIQVLPKGSAAPGPTARPFVQYTKPQLPMKVNYSTHIQSYGWQSYVSDGQLSGTYGQAKRLEGIKINLANQIYSGGIEYQTHIQSIGWQDWKSSNVMSGTSGQAKRLEAIRIRLTGELANYFDVYYRVHAQSFGWMGWAKNGDPAGTSGFAYRLEGINIQLVPKGNAAPGSTANAYQIYTKPSTPAPSPGNTYVDGNGNGLIKGSVNYIYHVPESKYYNVTTNVQYWFKTVDEAIKAGYRAPQ</sequence>
<dbReference type="InterPro" id="IPR006637">
    <property type="entry name" value="ChW"/>
</dbReference>
<evidence type="ECO:0000313" key="2">
    <source>
        <dbReference type="EMBL" id="QIK51201.1"/>
    </source>
</evidence>
<feature type="chain" id="PRO_5026343249" evidence="1">
    <location>
        <begin position="28"/>
        <end position="401"/>
    </location>
</feature>
<proteinExistence type="predicted"/>
<dbReference type="EMBL" id="CP049889">
    <property type="protein sequence ID" value="QIK51201.1"/>
    <property type="molecule type" value="Genomic_DNA"/>
</dbReference>
<dbReference type="Pfam" id="PF07538">
    <property type="entry name" value="ChW"/>
    <property type="match status" value="6"/>
</dbReference>
<evidence type="ECO:0000256" key="1">
    <source>
        <dbReference type="SAM" id="SignalP"/>
    </source>
</evidence>
<name>A0A6G7WG42_9LACT</name>
<gene>
    <name evidence="2" type="ORF">G7058_03505</name>
</gene>
<organism evidence="2 3">
    <name type="scientific">Jeotgalibaca porci</name>
    <dbReference type="NCBI Taxonomy" id="1868793"/>
    <lineage>
        <taxon>Bacteria</taxon>
        <taxon>Bacillati</taxon>
        <taxon>Bacillota</taxon>
        <taxon>Bacilli</taxon>
        <taxon>Lactobacillales</taxon>
        <taxon>Carnobacteriaceae</taxon>
        <taxon>Jeotgalibaca</taxon>
    </lineage>
</organism>
<reference evidence="2 3" key="1">
    <citation type="journal article" date="2017" name="Int. J. Syst. Evol. Microbiol.">
        <title>Jeotgalibaca porci sp. nov. and Jeotgalibaca arthritidis sp. nov., isolated from pigs, and emended description of the genus Jeotgalibaca.</title>
        <authorList>
            <person name="Zamora L."/>
            <person name="Perez-Sancho M."/>
            <person name="Dominguez L."/>
            <person name="Fernandez-Garayzabal J.F."/>
            <person name="Vela A.I."/>
        </authorList>
    </citation>
    <scope>NUCLEOTIDE SEQUENCE [LARGE SCALE GENOMIC DNA]</scope>
    <source>
        <strain evidence="2 3">CCUG 69148</strain>
    </source>
</reference>